<feature type="compositionally biased region" description="Basic and acidic residues" evidence="1">
    <location>
        <begin position="118"/>
        <end position="130"/>
    </location>
</feature>
<dbReference type="EMBL" id="ASPP01030836">
    <property type="protein sequence ID" value="ETO04014.1"/>
    <property type="molecule type" value="Genomic_DNA"/>
</dbReference>
<protein>
    <submittedName>
        <fullName evidence="2">Uncharacterized protein</fullName>
    </submittedName>
</protein>
<evidence type="ECO:0000313" key="3">
    <source>
        <dbReference type="Proteomes" id="UP000023152"/>
    </source>
</evidence>
<evidence type="ECO:0000313" key="2">
    <source>
        <dbReference type="EMBL" id="ETO04014.1"/>
    </source>
</evidence>
<feature type="compositionally biased region" description="Polar residues" evidence="1">
    <location>
        <begin position="100"/>
        <end position="109"/>
    </location>
</feature>
<organism evidence="2 3">
    <name type="scientific">Reticulomyxa filosa</name>
    <dbReference type="NCBI Taxonomy" id="46433"/>
    <lineage>
        <taxon>Eukaryota</taxon>
        <taxon>Sar</taxon>
        <taxon>Rhizaria</taxon>
        <taxon>Retaria</taxon>
        <taxon>Foraminifera</taxon>
        <taxon>Monothalamids</taxon>
        <taxon>Reticulomyxidae</taxon>
        <taxon>Reticulomyxa</taxon>
    </lineage>
</organism>
<reference evidence="2 3" key="1">
    <citation type="journal article" date="2013" name="Curr. Biol.">
        <title>The Genome of the Foraminiferan Reticulomyxa filosa.</title>
        <authorList>
            <person name="Glockner G."/>
            <person name="Hulsmann N."/>
            <person name="Schleicher M."/>
            <person name="Noegel A.A."/>
            <person name="Eichinger L."/>
            <person name="Gallinger C."/>
            <person name="Pawlowski J."/>
            <person name="Sierra R."/>
            <person name="Euteneuer U."/>
            <person name="Pillet L."/>
            <person name="Moustafa A."/>
            <person name="Platzer M."/>
            <person name="Groth M."/>
            <person name="Szafranski K."/>
            <person name="Schliwa M."/>
        </authorList>
    </citation>
    <scope>NUCLEOTIDE SEQUENCE [LARGE SCALE GENOMIC DNA]</scope>
</reference>
<feature type="non-terminal residue" evidence="2">
    <location>
        <position position="182"/>
    </location>
</feature>
<evidence type="ECO:0000256" key="1">
    <source>
        <dbReference type="SAM" id="MobiDB-lite"/>
    </source>
</evidence>
<feature type="compositionally biased region" description="Polar residues" evidence="1">
    <location>
        <begin position="149"/>
        <end position="159"/>
    </location>
</feature>
<keyword evidence="3" id="KW-1185">Reference proteome</keyword>
<gene>
    <name evidence="2" type="ORF">RFI_33388</name>
</gene>
<feature type="compositionally biased region" description="Polar residues" evidence="1">
    <location>
        <begin position="29"/>
        <end position="58"/>
    </location>
</feature>
<feature type="region of interest" description="Disordered" evidence="1">
    <location>
        <begin position="17"/>
        <end position="168"/>
    </location>
</feature>
<comment type="caution">
    <text evidence="2">The sequence shown here is derived from an EMBL/GenBank/DDBJ whole genome shotgun (WGS) entry which is preliminary data.</text>
</comment>
<dbReference type="AlphaFoldDB" id="X6LQW8"/>
<dbReference type="Proteomes" id="UP000023152">
    <property type="component" value="Unassembled WGS sequence"/>
</dbReference>
<sequence length="182" mass="20382">MGNFYCCRRGGLIPSEDEKHLLPEKESGQSRQVTIPISSSQQLLTAGTANESDSVQNEHNQKYGSVEAGTEEASTQQATYESLKSKIKKDSRKKDKSRLANNRTNLYNNSSDQSDEDESHRQHKSDNRASEEDDVEEDLRVANPYLANKKQSQNTSHTNGTKKKLGNDTVEINGQVTFPDYV</sequence>
<proteinExistence type="predicted"/>
<name>X6LQW8_RETFI</name>
<accession>X6LQW8</accession>
<feature type="compositionally biased region" description="Basic and acidic residues" evidence="1">
    <location>
        <begin position="17"/>
        <end position="28"/>
    </location>
</feature>
<feature type="compositionally biased region" description="Basic residues" evidence="1">
    <location>
        <begin position="85"/>
        <end position="96"/>
    </location>
</feature>